<dbReference type="AlphaFoldDB" id="A0A549SZR0"/>
<sequence length="101" mass="11089">MSKSISPTPSVRARIETTLFEALKPARLEVIDESHHHAGHQPNITGTGETHMRVRVVSERFAGVGRVERHRIVNALLKPELDAGLHALAIEAAAPGETTRW</sequence>
<dbReference type="GO" id="GO:0016226">
    <property type="term" value="P:iron-sulfur cluster assembly"/>
    <property type="evidence" value="ECO:0007669"/>
    <property type="project" value="TreeGrafter"/>
</dbReference>
<organism evidence="2 3">
    <name type="scientific">Rhizobium straminoryzae</name>
    <dbReference type="NCBI Taxonomy" id="1387186"/>
    <lineage>
        <taxon>Bacteria</taxon>
        <taxon>Pseudomonadati</taxon>
        <taxon>Pseudomonadota</taxon>
        <taxon>Alphaproteobacteria</taxon>
        <taxon>Hyphomicrobiales</taxon>
        <taxon>Rhizobiaceae</taxon>
        <taxon>Rhizobium/Agrobacterium group</taxon>
        <taxon>Rhizobium</taxon>
    </lineage>
</organism>
<evidence type="ECO:0000256" key="1">
    <source>
        <dbReference type="RuleBase" id="RU003860"/>
    </source>
</evidence>
<keyword evidence="3" id="KW-1185">Reference proteome</keyword>
<dbReference type="RefSeq" id="WP_143127136.1">
    <property type="nucleotide sequence ID" value="NZ_VJMG01000069.1"/>
</dbReference>
<dbReference type="InterPro" id="IPR036065">
    <property type="entry name" value="BolA-like_sf"/>
</dbReference>
<gene>
    <name evidence="2" type="ORF">FNA46_20835</name>
</gene>
<dbReference type="InterPro" id="IPR002634">
    <property type="entry name" value="BolA"/>
</dbReference>
<dbReference type="PIRSF" id="PIRSF003113">
    <property type="entry name" value="BolA"/>
    <property type="match status" value="1"/>
</dbReference>
<dbReference type="PANTHER" id="PTHR46230">
    <property type="match status" value="1"/>
</dbReference>
<reference evidence="2 3" key="1">
    <citation type="submission" date="2019-07" db="EMBL/GenBank/DDBJ databases">
        <title>Ln-dependent methylotrophs.</title>
        <authorList>
            <person name="Tani A."/>
        </authorList>
    </citation>
    <scope>NUCLEOTIDE SEQUENCE [LARGE SCALE GENOMIC DNA]</scope>
    <source>
        <strain evidence="2 3">SM12</strain>
    </source>
</reference>
<name>A0A549SZR0_9HYPH</name>
<dbReference type="PANTHER" id="PTHR46230:SF7">
    <property type="entry name" value="BOLA-LIKE PROTEIN 1"/>
    <property type="match status" value="1"/>
</dbReference>
<dbReference type="Proteomes" id="UP000316801">
    <property type="component" value="Unassembled WGS sequence"/>
</dbReference>
<evidence type="ECO:0000313" key="3">
    <source>
        <dbReference type="Proteomes" id="UP000316801"/>
    </source>
</evidence>
<proteinExistence type="inferred from homology"/>
<accession>A0A549SZR0</accession>
<dbReference type="Pfam" id="PF01722">
    <property type="entry name" value="BolA"/>
    <property type="match status" value="1"/>
</dbReference>
<evidence type="ECO:0000313" key="2">
    <source>
        <dbReference type="EMBL" id="TRL35122.1"/>
    </source>
</evidence>
<comment type="similarity">
    <text evidence="1">Belongs to the BolA/IbaG family.</text>
</comment>
<protein>
    <submittedName>
        <fullName evidence="2">BolA family transcriptional regulator</fullName>
    </submittedName>
</protein>
<dbReference type="EMBL" id="VJMG01000069">
    <property type="protein sequence ID" value="TRL35122.1"/>
    <property type="molecule type" value="Genomic_DNA"/>
</dbReference>
<dbReference type="Gene3D" id="3.30.300.90">
    <property type="entry name" value="BolA-like"/>
    <property type="match status" value="1"/>
</dbReference>
<dbReference type="SUPFAM" id="SSF82657">
    <property type="entry name" value="BolA-like"/>
    <property type="match status" value="1"/>
</dbReference>
<comment type="caution">
    <text evidence="2">The sequence shown here is derived from an EMBL/GenBank/DDBJ whole genome shotgun (WGS) entry which is preliminary data.</text>
</comment>